<dbReference type="Pfam" id="PF13304">
    <property type="entry name" value="AAA_21"/>
    <property type="match status" value="1"/>
</dbReference>
<sequence>MLCTHGDAMKIRKLSIQNFRGIKQLEWDLPNEKTFCLIGRGDSTKTTVLEAIRCAFSPQWNHAFYDSDFHQCNTDDSIRIEVVIGDLLAEFCAEQKYGAHLRGWNKDAFKLNDEPDDDDENVLSIRLLVEKDLEPKWKVFTDRNPDGVDFKATDRAKVGAGLIGTYSEKQLTWAAGTALAKITESENLNESLVEATRAARSSLDGQRALVLKKFDAAAAKSEQVAKRLGVPVGHEYKAHLDLNAISIRIGGLTLHDGDIPLRQLGLGSKRMLLCGIQQEGLEDQHITLFDEVEYGLEPHRVARLIKHIRDDQKGQYFLTTHSPTVLRELTVEQLYVVRKDDAGVRVVAAAGHALEGLNIQGHIRSSAEAFLSRKVVVCEGATEVGFLRGMDDLWAAAGKLPFSYQGLAPVDAHGASKVKGLATGFKALHYDVMVLADGDAQNQFSDKDAADLIEKEVQVVMWADRLSIEQRAMVDLPWEHALASVKLAKEFGFPVYDQIRSKLNVQLDQDIDKWQDTAELRKAIGAAAKSSNWFKNIAYGEQWAQAIFPAFADAAFLQKEFATKLGQFRAWVDNG</sequence>
<name>A0AAN0RRY6_9BURK</name>
<reference evidence="3 4" key="1">
    <citation type="submission" date="2014-05" db="EMBL/GenBank/DDBJ databases">
        <authorList>
            <person name="Bishop-Lilly K.A."/>
            <person name="Broomall S.M."/>
            <person name="Chain P.S."/>
            <person name="Chertkov O."/>
            <person name="Coyne S.R."/>
            <person name="Daligault H.E."/>
            <person name="Davenport K.W."/>
            <person name="Erkkila T."/>
            <person name="Frey K.G."/>
            <person name="Gibbons H.S."/>
            <person name="Gu W."/>
            <person name="Jaissle J."/>
            <person name="Johnson S.L."/>
            <person name="Koroleva G.I."/>
            <person name="Ladner J.T."/>
            <person name="Lo C.-C."/>
            <person name="Minogue T.D."/>
            <person name="Munk C."/>
            <person name="Palacios G.F."/>
            <person name="Redden C.L."/>
            <person name="Rosenzweig C.N."/>
            <person name="Scholz M.B."/>
            <person name="Teshima H."/>
            <person name="Xu Y."/>
        </authorList>
    </citation>
    <scope>NUCLEOTIDE SEQUENCE [LARGE SCALE GENOMIC DNA]</scope>
    <source>
        <strain evidence="3 4">DDS 22E-1</strain>
    </source>
</reference>
<dbReference type="InterPro" id="IPR003959">
    <property type="entry name" value="ATPase_AAA_core"/>
</dbReference>
<evidence type="ECO:0000259" key="1">
    <source>
        <dbReference type="Pfam" id="PF13304"/>
    </source>
</evidence>
<accession>A0AAN0RRY6</accession>
<feature type="domain" description="OLD protein-like TOPRIM" evidence="2">
    <location>
        <begin position="370"/>
        <end position="439"/>
    </location>
</feature>
<dbReference type="SUPFAM" id="SSF52540">
    <property type="entry name" value="P-loop containing nucleoside triphosphate hydrolases"/>
    <property type="match status" value="1"/>
</dbReference>
<protein>
    <submittedName>
        <fullName evidence="3">AAA ATPase domain protein</fullName>
    </submittedName>
</protein>
<organism evidence="3 4">
    <name type="scientific">Burkholderia cenocepacia</name>
    <dbReference type="NCBI Taxonomy" id="95486"/>
    <lineage>
        <taxon>Bacteria</taxon>
        <taxon>Pseudomonadati</taxon>
        <taxon>Pseudomonadota</taxon>
        <taxon>Betaproteobacteria</taxon>
        <taxon>Burkholderiales</taxon>
        <taxon>Burkholderiaceae</taxon>
        <taxon>Burkholderia</taxon>
        <taxon>Burkholderia cepacia complex</taxon>
    </lineage>
</organism>
<dbReference type="Proteomes" id="UP000029413">
    <property type="component" value="Chromosome 1"/>
</dbReference>
<dbReference type="Pfam" id="PF20469">
    <property type="entry name" value="OLD-like_TOPRIM"/>
    <property type="match status" value="1"/>
</dbReference>
<dbReference type="KEGG" id="bcen:DM39_2049"/>
<dbReference type="Gene3D" id="3.40.50.300">
    <property type="entry name" value="P-loop containing nucleotide triphosphate hydrolases"/>
    <property type="match status" value="1"/>
</dbReference>
<proteinExistence type="predicted"/>
<dbReference type="PANTHER" id="PTHR43581">
    <property type="entry name" value="ATP/GTP PHOSPHATASE"/>
    <property type="match status" value="1"/>
</dbReference>
<dbReference type="InterPro" id="IPR051396">
    <property type="entry name" value="Bact_Antivir_Def_Nuclease"/>
</dbReference>
<dbReference type="InterPro" id="IPR027417">
    <property type="entry name" value="P-loop_NTPase"/>
</dbReference>
<dbReference type="GO" id="GO:0016887">
    <property type="term" value="F:ATP hydrolysis activity"/>
    <property type="evidence" value="ECO:0007669"/>
    <property type="project" value="InterPro"/>
</dbReference>
<dbReference type="EMBL" id="CP007783">
    <property type="protein sequence ID" value="AIO32709.1"/>
    <property type="molecule type" value="Genomic_DNA"/>
</dbReference>
<gene>
    <name evidence="3" type="ORF">DM39_2049</name>
</gene>
<evidence type="ECO:0000313" key="3">
    <source>
        <dbReference type="EMBL" id="AIO32709.1"/>
    </source>
</evidence>
<keyword evidence="4" id="KW-1185">Reference proteome</keyword>
<dbReference type="GO" id="GO:0005524">
    <property type="term" value="F:ATP binding"/>
    <property type="evidence" value="ECO:0007669"/>
    <property type="project" value="InterPro"/>
</dbReference>
<dbReference type="InterPro" id="IPR034139">
    <property type="entry name" value="TOPRIM_OLD"/>
</dbReference>
<evidence type="ECO:0000313" key="4">
    <source>
        <dbReference type="Proteomes" id="UP000029413"/>
    </source>
</evidence>
<dbReference type="PANTHER" id="PTHR43581:SF4">
    <property type="entry name" value="ATP_GTP PHOSPHATASE"/>
    <property type="match status" value="1"/>
</dbReference>
<dbReference type="AlphaFoldDB" id="A0AAN0RRY6"/>
<evidence type="ECO:0000259" key="2">
    <source>
        <dbReference type="Pfam" id="PF20469"/>
    </source>
</evidence>
<feature type="domain" description="ATPase AAA-type core" evidence="1">
    <location>
        <begin position="36"/>
        <end position="326"/>
    </location>
</feature>